<dbReference type="SMART" id="SM01043">
    <property type="entry name" value="BTAD"/>
    <property type="match status" value="1"/>
</dbReference>
<dbReference type="InterPro" id="IPR002182">
    <property type="entry name" value="NB-ARC"/>
</dbReference>
<dbReference type="Pfam" id="PF00486">
    <property type="entry name" value="Trans_reg_C"/>
    <property type="match status" value="1"/>
</dbReference>
<dbReference type="InterPro" id="IPR011990">
    <property type="entry name" value="TPR-like_helical_dom_sf"/>
</dbReference>
<dbReference type="PANTHER" id="PTHR35807:SF1">
    <property type="entry name" value="TRANSCRIPTIONAL REGULATOR REDD"/>
    <property type="match status" value="1"/>
</dbReference>
<dbReference type="Gene3D" id="1.10.10.10">
    <property type="entry name" value="Winged helix-like DNA-binding domain superfamily/Winged helix DNA-binding domain"/>
    <property type="match status" value="1"/>
</dbReference>
<dbReference type="InterPro" id="IPR027417">
    <property type="entry name" value="P-loop_NTPase"/>
</dbReference>
<evidence type="ECO:0000259" key="8">
    <source>
        <dbReference type="PROSITE" id="PS51755"/>
    </source>
</evidence>
<dbReference type="SUPFAM" id="SSF48452">
    <property type="entry name" value="TPR-like"/>
    <property type="match status" value="3"/>
</dbReference>
<evidence type="ECO:0000256" key="7">
    <source>
        <dbReference type="SAM" id="MobiDB-lite"/>
    </source>
</evidence>
<dbReference type="AlphaFoldDB" id="A0A2T0TFW2"/>
<evidence type="ECO:0000256" key="3">
    <source>
        <dbReference type="ARBA" id="ARBA00023125"/>
    </source>
</evidence>
<dbReference type="Pfam" id="PF13424">
    <property type="entry name" value="TPR_12"/>
    <property type="match status" value="2"/>
</dbReference>
<dbReference type="PRINTS" id="PR00364">
    <property type="entry name" value="DISEASERSIST"/>
</dbReference>
<dbReference type="Proteomes" id="UP000239494">
    <property type="component" value="Unassembled WGS sequence"/>
</dbReference>
<evidence type="ECO:0000256" key="1">
    <source>
        <dbReference type="ARBA" id="ARBA00005820"/>
    </source>
</evidence>
<evidence type="ECO:0000256" key="4">
    <source>
        <dbReference type="ARBA" id="ARBA00023163"/>
    </source>
</evidence>
<keyword evidence="3 6" id="KW-0238">DNA-binding</keyword>
<dbReference type="InterPro" id="IPR001867">
    <property type="entry name" value="OmpR/PhoB-type_DNA-bd"/>
</dbReference>
<dbReference type="Gene3D" id="1.25.40.10">
    <property type="entry name" value="Tetratricopeptide repeat domain"/>
    <property type="match status" value="2"/>
</dbReference>
<keyword evidence="4" id="KW-0804">Transcription</keyword>
<comment type="caution">
    <text evidence="9">The sequence shown here is derived from an EMBL/GenBank/DDBJ whole genome shotgun (WGS) entry which is preliminary data.</text>
</comment>
<reference evidence="9 10" key="1">
    <citation type="submission" date="2018-03" db="EMBL/GenBank/DDBJ databases">
        <title>Genomic Encyclopedia of Archaeal and Bacterial Type Strains, Phase II (KMG-II): from individual species to whole genera.</title>
        <authorList>
            <person name="Goeker M."/>
        </authorList>
    </citation>
    <scope>NUCLEOTIDE SEQUENCE [LARGE SCALE GENOMIC DNA]</scope>
    <source>
        <strain evidence="9 10">DSM 44720</strain>
    </source>
</reference>
<evidence type="ECO:0000256" key="6">
    <source>
        <dbReference type="PROSITE-ProRule" id="PRU01091"/>
    </source>
</evidence>
<accession>A0A2T0TFW2</accession>
<sequence>MKSVRIQVLGPSRAWGDDGEIELGPPGRRAVLGLLVLAEGDVVTKRELVDSLWGDSPPRSAVNVLQTHVKHLRRLLEPDRVRRTSSAVLPHVSGGYAVNQDAVDVDLVRFRGLVARAGAAQRDDDTASVAALLGEALRLWQGRPLADVPFLASHPKVVALVSKRWEVLGRYGDAMIEIGAAADILPDVTAAAAEQPLDEPAQARLIRAHHAVGRRAMAFRIYHEVRDRLVDELGIDPGPELREAHAALLQDIGGTTRAAARPQSGLRVPKQLPAEPGGFTGRTAQLSTLDAMVAGGDRSGGAVAIAAISGTAGVGKTALAVHWAHRVRDRFPDGQLYANLRGHTPGPAATPIEVLAQFLSALGVPAERVPVDLDSASAMYRTLMTDRRTLVLLDNVAGPDQIRPLLPAGPGCLVVVTGRDRMTGLVAMHGARQLTLDVLDPADALELLASVLGPGHAAAAELAQLCAYLPLALRIAAANLAEHPGSGVDDYVVRLREGNLLAALSVRGDEHAAVRTAFDLSYAALPAAAQRLFRLLSLVPGTDFSTEAVAALAGTDTGRVGPLLDRLAAAHLVERHGPDRHRFHDLLRRYAAEQVDREDPEQDRDSARRALYEWYLHAVDGAARLLYPHMLRLPVPPLEAPMPAGVTDLATASNWLDAERGNLVAAVREAARVGPRRMAWLLADALRGYFWKSMRRVEWSATAEAGLAAAEREHEPRAGAAARLSLADLNFRQGRYRQAVRHYAHGFVLARQVGWVEAQAAVLGNLGCAYWQAGKLAVAAARFSRGLALSRTIGQTAGEAVALGNLGLVHWEMGGLAQAAEHYEQALTRYRRIGSRYGEAINLSNLGQAQRARGAPDEASELLVRALALHREAGDRGGEAEVHSRLAGAYGDLGRRAEAFDHARAGVTLAQETGDPRTEAEALAALAALHHRSGRGQDAVDRYQQALDLSRETGDRYPEVEILIGLAAATGDGDHARHALALAEQAGYLALRGQALTVLAEILLDADEARAALHHARRALDVHRETGHRQGAARTAAVLKRAGDRTAV</sequence>
<proteinExistence type="inferred from homology"/>
<dbReference type="SMART" id="SM00028">
    <property type="entry name" value="TPR"/>
    <property type="match status" value="7"/>
</dbReference>
<dbReference type="SMART" id="SM00862">
    <property type="entry name" value="Trans_reg_C"/>
    <property type="match status" value="1"/>
</dbReference>
<dbReference type="InterPro" id="IPR051677">
    <property type="entry name" value="AfsR-DnrI-RedD_regulator"/>
</dbReference>
<dbReference type="SUPFAM" id="SSF52540">
    <property type="entry name" value="P-loop containing nucleoside triphosphate hydrolases"/>
    <property type="match status" value="1"/>
</dbReference>
<feature type="domain" description="OmpR/PhoB-type" evidence="8">
    <location>
        <begin position="1"/>
        <end position="100"/>
    </location>
</feature>
<evidence type="ECO:0000256" key="5">
    <source>
        <dbReference type="PROSITE-ProRule" id="PRU00339"/>
    </source>
</evidence>
<gene>
    <name evidence="9" type="ORF">CLV43_102131</name>
</gene>
<keyword evidence="5" id="KW-0802">TPR repeat</keyword>
<dbReference type="InterPro" id="IPR019734">
    <property type="entry name" value="TPR_rpt"/>
</dbReference>
<dbReference type="InterPro" id="IPR005158">
    <property type="entry name" value="BTAD"/>
</dbReference>
<organism evidence="9 10">
    <name type="scientific">Umezawaea tangerina</name>
    <dbReference type="NCBI Taxonomy" id="84725"/>
    <lineage>
        <taxon>Bacteria</taxon>
        <taxon>Bacillati</taxon>
        <taxon>Actinomycetota</taxon>
        <taxon>Actinomycetes</taxon>
        <taxon>Pseudonocardiales</taxon>
        <taxon>Pseudonocardiaceae</taxon>
        <taxon>Umezawaea</taxon>
    </lineage>
</organism>
<dbReference type="Pfam" id="PF03704">
    <property type="entry name" value="BTAD"/>
    <property type="match status" value="1"/>
</dbReference>
<dbReference type="SUPFAM" id="SSF46894">
    <property type="entry name" value="C-terminal effector domain of the bipartite response regulators"/>
    <property type="match status" value="1"/>
</dbReference>
<dbReference type="GO" id="GO:0043531">
    <property type="term" value="F:ADP binding"/>
    <property type="evidence" value="ECO:0007669"/>
    <property type="project" value="InterPro"/>
</dbReference>
<dbReference type="InterPro" id="IPR016032">
    <property type="entry name" value="Sig_transdc_resp-reg_C-effctor"/>
</dbReference>
<keyword evidence="10" id="KW-1185">Reference proteome</keyword>
<dbReference type="PROSITE" id="PS50005">
    <property type="entry name" value="TPR"/>
    <property type="match status" value="1"/>
</dbReference>
<dbReference type="CDD" id="cd15831">
    <property type="entry name" value="BTAD"/>
    <property type="match status" value="1"/>
</dbReference>
<dbReference type="GO" id="GO:0003677">
    <property type="term" value="F:DNA binding"/>
    <property type="evidence" value="ECO:0007669"/>
    <property type="project" value="UniProtKB-UniRule"/>
</dbReference>
<evidence type="ECO:0000256" key="2">
    <source>
        <dbReference type="ARBA" id="ARBA00023015"/>
    </source>
</evidence>
<keyword evidence="2" id="KW-0805">Transcription regulation</keyword>
<dbReference type="EMBL" id="PVTF01000002">
    <property type="protein sequence ID" value="PRY44566.1"/>
    <property type="molecule type" value="Genomic_DNA"/>
</dbReference>
<protein>
    <submittedName>
        <fullName evidence="9">DNA-binding SARP family transcriptional activator</fullName>
    </submittedName>
</protein>
<dbReference type="PANTHER" id="PTHR35807">
    <property type="entry name" value="TRANSCRIPTIONAL REGULATOR REDD-RELATED"/>
    <property type="match status" value="1"/>
</dbReference>
<dbReference type="InterPro" id="IPR036388">
    <property type="entry name" value="WH-like_DNA-bd_sf"/>
</dbReference>
<name>A0A2T0TFW2_9PSEU</name>
<evidence type="ECO:0000313" key="10">
    <source>
        <dbReference type="Proteomes" id="UP000239494"/>
    </source>
</evidence>
<comment type="similarity">
    <text evidence="1">Belongs to the AfsR/DnrI/RedD regulatory family.</text>
</comment>
<dbReference type="Gene3D" id="3.40.50.300">
    <property type="entry name" value="P-loop containing nucleotide triphosphate hydrolases"/>
    <property type="match status" value="1"/>
</dbReference>
<dbReference type="Pfam" id="PF00931">
    <property type="entry name" value="NB-ARC"/>
    <property type="match status" value="1"/>
</dbReference>
<dbReference type="GO" id="GO:0000160">
    <property type="term" value="P:phosphorelay signal transduction system"/>
    <property type="evidence" value="ECO:0007669"/>
    <property type="project" value="InterPro"/>
</dbReference>
<dbReference type="PROSITE" id="PS51755">
    <property type="entry name" value="OMPR_PHOB"/>
    <property type="match status" value="1"/>
</dbReference>
<feature type="repeat" description="TPR" evidence="5">
    <location>
        <begin position="920"/>
        <end position="953"/>
    </location>
</feature>
<feature type="DNA-binding region" description="OmpR/PhoB-type" evidence="6">
    <location>
        <begin position="1"/>
        <end position="100"/>
    </location>
</feature>
<feature type="region of interest" description="Disordered" evidence="7">
    <location>
        <begin position="1024"/>
        <end position="1048"/>
    </location>
</feature>
<evidence type="ECO:0000313" key="9">
    <source>
        <dbReference type="EMBL" id="PRY44566.1"/>
    </source>
</evidence>
<dbReference type="GO" id="GO:0006355">
    <property type="term" value="P:regulation of DNA-templated transcription"/>
    <property type="evidence" value="ECO:0007669"/>
    <property type="project" value="InterPro"/>
</dbReference>